<protein>
    <submittedName>
        <fullName evidence="2">Uncharacterized protein</fullName>
    </submittedName>
</protein>
<comment type="caution">
    <text evidence="2">The sequence shown here is derived from an EMBL/GenBank/DDBJ whole genome shotgun (WGS) entry which is preliminary data.</text>
</comment>
<name>A0ABQ7KV53_BRACM</name>
<organism evidence="2 3">
    <name type="scientific">Brassica rapa subsp. trilocularis</name>
    <dbReference type="NCBI Taxonomy" id="1813537"/>
    <lineage>
        <taxon>Eukaryota</taxon>
        <taxon>Viridiplantae</taxon>
        <taxon>Streptophyta</taxon>
        <taxon>Embryophyta</taxon>
        <taxon>Tracheophyta</taxon>
        <taxon>Spermatophyta</taxon>
        <taxon>Magnoliopsida</taxon>
        <taxon>eudicotyledons</taxon>
        <taxon>Gunneridae</taxon>
        <taxon>Pentapetalae</taxon>
        <taxon>rosids</taxon>
        <taxon>malvids</taxon>
        <taxon>Brassicales</taxon>
        <taxon>Brassicaceae</taxon>
        <taxon>Brassiceae</taxon>
        <taxon>Brassica</taxon>
    </lineage>
</organism>
<accession>A0ABQ7KV53</accession>
<proteinExistence type="predicted"/>
<dbReference type="Proteomes" id="UP000823674">
    <property type="component" value="Chromosome A07"/>
</dbReference>
<gene>
    <name evidence="2" type="primary">A07g502970.1_BraROA</name>
    <name evidence="2" type="ORF">IGI04_026150</name>
</gene>
<evidence type="ECO:0000313" key="2">
    <source>
        <dbReference type="EMBL" id="KAG5378308.1"/>
    </source>
</evidence>
<evidence type="ECO:0000313" key="3">
    <source>
        <dbReference type="Proteomes" id="UP000823674"/>
    </source>
</evidence>
<reference evidence="2 3" key="1">
    <citation type="submission" date="2021-03" db="EMBL/GenBank/DDBJ databases">
        <authorList>
            <person name="King G.J."/>
            <person name="Bancroft I."/>
            <person name="Baten A."/>
            <person name="Bloomfield J."/>
            <person name="Borpatragohain P."/>
            <person name="He Z."/>
            <person name="Irish N."/>
            <person name="Irwin J."/>
            <person name="Liu K."/>
            <person name="Mauleon R.P."/>
            <person name="Moore J."/>
            <person name="Morris R."/>
            <person name="Ostergaard L."/>
            <person name="Wang B."/>
            <person name="Wells R."/>
        </authorList>
    </citation>
    <scope>NUCLEOTIDE SEQUENCE [LARGE SCALE GENOMIC DNA]</scope>
    <source>
        <strain evidence="2">R-o-18</strain>
        <tissue evidence="2">Leaf</tissue>
    </source>
</reference>
<evidence type="ECO:0000256" key="1">
    <source>
        <dbReference type="SAM" id="MobiDB-lite"/>
    </source>
</evidence>
<dbReference type="EMBL" id="JADBGQ010000009">
    <property type="protein sequence ID" value="KAG5378308.1"/>
    <property type="molecule type" value="Genomic_DNA"/>
</dbReference>
<feature type="region of interest" description="Disordered" evidence="1">
    <location>
        <begin position="108"/>
        <end position="134"/>
    </location>
</feature>
<keyword evidence="3" id="KW-1185">Reference proteome</keyword>
<sequence>ILDEIIRAGVTALTVGIYNTPTKRTSAWVLEYLYIQYKKSNKKLHKQCRTGIVSSFKPLNSQYTSKCKNPQSPMFRSCAQSEKGLELRQATGPCTQIFNIDAGYANQRQIQLSDENRGPAGRGTTEPTQTPPDS</sequence>
<feature type="non-terminal residue" evidence="2">
    <location>
        <position position="1"/>
    </location>
</feature>